<evidence type="ECO:0000313" key="1">
    <source>
        <dbReference type="EMBL" id="KAF3586314.1"/>
    </source>
</evidence>
<protein>
    <submittedName>
        <fullName evidence="1">Uncharacterized protein</fullName>
    </submittedName>
</protein>
<evidence type="ECO:0000313" key="2">
    <source>
        <dbReference type="Proteomes" id="UP000712600"/>
    </source>
</evidence>
<dbReference type="Proteomes" id="UP000712600">
    <property type="component" value="Unassembled WGS sequence"/>
</dbReference>
<sequence>MDDHDNQDDLAAAMALMQQSGVGSRVGDGFMKKRCHIWRISHRTARHSSLTIVPPSKEQYERLFSTFKETSKLFQEFALAAPLLL</sequence>
<organism evidence="1 2">
    <name type="scientific">Brassica cretica</name>
    <name type="common">Mustard</name>
    <dbReference type="NCBI Taxonomy" id="69181"/>
    <lineage>
        <taxon>Eukaryota</taxon>
        <taxon>Viridiplantae</taxon>
        <taxon>Streptophyta</taxon>
        <taxon>Embryophyta</taxon>
        <taxon>Tracheophyta</taxon>
        <taxon>Spermatophyta</taxon>
        <taxon>Magnoliopsida</taxon>
        <taxon>eudicotyledons</taxon>
        <taxon>Gunneridae</taxon>
        <taxon>Pentapetalae</taxon>
        <taxon>rosids</taxon>
        <taxon>malvids</taxon>
        <taxon>Brassicales</taxon>
        <taxon>Brassicaceae</taxon>
        <taxon>Brassiceae</taxon>
        <taxon>Brassica</taxon>
    </lineage>
</organism>
<name>A0A8S9S2Y2_BRACR</name>
<accession>A0A8S9S2Y2</accession>
<reference evidence="1" key="1">
    <citation type="submission" date="2019-12" db="EMBL/GenBank/DDBJ databases">
        <title>Genome sequencing and annotation of Brassica cretica.</title>
        <authorList>
            <person name="Studholme D.J."/>
            <person name="Sarris P."/>
        </authorList>
    </citation>
    <scope>NUCLEOTIDE SEQUENCE</scope>
    <source>
        <strain evidence="1">PFS-109/04</strain>
        <tissue evidence="1">Leaf</tissue>
    </source>
</reference>
<proteinExistence type="predicted"/>
<dbReference type="AlphaFoldDB" id="A0A8S9S2Y2"/>
<dbReference type="EMBL" id="QGKX02000088">
    <property type="protein sequence ID" value="KAF3586314.1"/>
    <property type="molecule type" value="Genomic_DNA"/>
</dbReference>
<gene>
    <name evidence="1" type="ORF">F2Q69_00029244</name>
</gene>
<comment type="caution">
    <text evidence="1">The sequence shown here is derived from an EMBL/GenBank/DDBJ whole genome shotgun (WGS) entry which is preliminary data.</text>
</comment>